<dbReference type="InterPro" id="IPR013249">
    <property type="entry name" value="RNA_pol_sigma70_r4_t2"/>
</dbReference>
<dbReference type="InterPro" id="IPR036388">
    <property type="entry name" value="WH-like_DNA-bd_sf"/>
</dbReference>
<comment type="similarity">
    <text evidence="1">Belongs to the sigma-70 factor family. ECF subfamily.</text>
</comment>
<evidence type="ECO:0000313" key="8">
    <source>
        <dbReference type="EMBL" id="MBB4566294.1"/>
    </source>
</evidence>
<comment type="caution">
    <text evidence="8">The sequence shown here is derived from an EMBL/GenBank/DDBJ whole genome shotgun (WGS) entry which is preliminary data.</text>
</comment>
<dbReference type="InterPro" id="IPR039425">
    <property type="entry name" value="RNA_pol_sigma-70-like"/>
</dbReference>
<keyword evidence="2" id="KW-0805">Transcription regulation</keyword>
<keyword evidence="4" id="KW-0804">Transcription</keyword>
<evidence type="ECO:0000256" key="1">
    <source>
        <dbReference type="ARBA" id="ARBA00010641"/>
    </source>
</evidence>
<dbReference type="GO" id="GO:0003677">
    <property type="term" value="F:DNA binding"/>
    <property type="evidence" value="ECO:0007669"/>
    <property type="project" value="InterPro"/>
</dbReference>
<dbReference type="InterPro" id="IPR014284">
    <property type="entry name" value="RNA_pol_sigma-70_dom"/>
</dbReference>
<dbReference type="InterPro" id="IPR013325">
    <property type="entry name" value="RNA_pol_sigma_r2"/>
</dbReference>
<dbReference type="PANTHER" id="PTHR43133">
    <property type="entry name" value="RNA POLYMERASE ECF-TYPE SIGMA FACTO"/>
    <property type="match status" value="1"/>
</dbReference>
<evidence type="ECO:0000313" key="9">
    <source>
        <dbReference type="Proteomes" id="UP000543836"/>
    </source>
</evidence>
<evidence type="ECO:0000256" key="2">
    <source>
        <dbReference type="ARBA" id="ARBA00023015"/>
    </source>
</evidence>
<dbReference type="SUPFAM" id="SSF88946">
    <property type="entry name" value="Sigma2 domain of RNA polymerase sigma factors"/>
    <property type="match status" value="1"/>
</dbReference>
<gene>
    <name evidence="8" type="ORF">GGE60_000382</name>
</gene>
<dbReference type="GO" id="GO:0006352">
    <property type="term" value="P:DNA-templated transcription initiation"/>
    <property type="evidence" value="ECO:0007669"/>
    <property type="project" value="InterPro"/>
</dbReference>
<dbReference type="NCBIfam" id="TIGR02937">
    <property type="entry name" value="sigma70-ECF"/>
    <property type="match status" value="1"/>
</dbReference>
<reference evidence="8 9" key="1">
    <citation type="submission" date="2020-08" db="EMBL/GenBank/DDBJ databases">
        <title>Genomic Encyclopedia of Type Strains, Phase IV (KMG-V): Genome sequencing to study the core and pangenomes of soil and plant-associated prokaryotes.</title>
        <authorList>
            <person name="Whitman W."/>
        </authorList>
    </citation>
    <scope>NUCLEOTIDE SEQUENCE [LARGE SCALE GENOMIC DNA]</scope>
    <source>
        <strain evidence="8 9">SEMIA 492</strain>
    </source>
</reference>
<name>A0A7W7EIE0_9HYPH</name>
<dbReference type="AlphaFoldDB" id="A0A7W7EIE0"/>
<accession>A0A7W7EIE0</accession>
<evidence type="ECO:0000259" key="7">
    <source>
        <dbReference type="Pfam" id="PF08281"/>
    </source>
</evidence>
<feature type="domain" description="RNA polymerase sigma-70 region 2" evidence="6">
    <location>
        <begin position="89"/>
        <end position="147"/>
    </location>
</feature>
<proteinExistence type="inferred from homology"/>
<sequence>MTTDIHFAFFAFDDRPPRTFVSALSRPLICMRAAIAFVRQFLMPIAKLRSAVAIDAVGPMLQSMHRENVGSLSPASRDLMLRFQNTIVPHLDAAYNFARFLSRDADAAQDIVQEAFLRAYRNFEGYRGGEPRAWMFAIVRNCYYVWLSEGRRKARFEAPMTANDAKDEDQPYSGAHDVASEEDTPEAALIRKSESQRVRQVINSLADLSREVLVLRELESLSYRQIADITDVPIGTVMSRLARARREFCEAWQAGEKGGAA</sequence>
<dbReference type="Pfam" id="PF08281">
    <property type="entry name" value="Sigma70_r4_2"/>
    <property type="match status" value="1"/>
</dbReference>
<dbReference type="Proteomes" id="UP000543836">
    <property type="component" value="Unassembled WGS sequence"/>
</dbReference>
<dbReference type="Pfam" id="PF04542">
    <property type="entry name" value="Sigma70_r2"/>
    <property type="match status" value="1"/>
</dbReference>
<dbReference type="PANTHER" id="PTHR43133:SF25">
    <property type="entry name" value="RNA POLYMERASE SIGMA FACTOR RFAY-RELATED"/>
    <property type="match status" value="1"/>
</dbReference>
<dbReference type="Gene3D" id="1.10.1740.10">
    <property type="match status" value="1"/>
</dbReference>
<dbReference type="InterPro" id="IPR007627">
    <property type="entry name" value="RNA_pol_sigma70_r2"/>
</dbReference>
<dbReference type="CDD" id="cd06171">
    <property type="entry name" value="Sigma70_r4"/>
    <property type="match status" value="1"/>
</dbReference>
<organism evidence="8 9">
    <name type="scientific">Rhizobium leucaenae</name>
    <dbReference type="NCBI Taxonomy" id="29450"/>
    <lineage>
        <taxon>Bacteria</taxon>
        <taxon>Pseudomonadati</taxon>
        <taxon>Pseudomonadota</taxon>
        <taxon>Alphaproteobacteria</taxon>
        <taxon>Hyphomicrobiales</taxon>
        <taxon>Rhizobiaceae</taxon>
        <taxon>Rhizobium/Agrobacterium group</taxon>
        <taxon>Rhizobium</taxon>
    </lineage>
</organism>
<feature type="region of interest" description="Disordered" evidence="5">
    <location>
        <begin position="164"/>
        <end position="184"/>
    </location>
</feature>
<feature type="domain" description="RNA polymerase sigma factor 70 region 4 type 2" evidence="7">
    <location>
        <begin position="196"/>
        <end position="246"/>
    </location>
</feature>
<evidence type="ECO:0000256" key="3">
    <source>
        <dbReference type="ARBA" id="ARBA00023082"/>
    </source>
</evidence>
<dbReference type="GO" id="GO:0016987">
    <property type="term" value="F:sigma factor activity"/>
    <property type="evidence" value="ECO:0007669"/>
    <property type="project" value="UniProtKB-KW"/>
</dbReference>
<evidence type="ECO:0000256" key="4">
    <source>
        <dbReference type="ARBA" id="ARBA00023163"/>
    </source>
</evidence>
<evidence type="ECO:0000256" key="5">
    <source>
        <dbReference type="SAM" id="MobiDB-lite"/>
    </source>
</evidence>
<dbReference type="InterPro" id="IPR013324">
    <property type="entry name" value="RNA_pol_sigma_r3/r4-like"/>
</dbReference>
<keyword evidence="9" id="KW-1185">Reference proteome</keyword>
<dbReference type="EMBL" id="JACIIG010000001">
    <property type="protein sequence ID" value="MBB4566294.1"/>
    <property type="molecule type" value="Genomic_DNA"/>
</dbReference>
<protein>
    <submittedName>
        <fullName evidence="8">RNA polymerase sigma-70 factor (ECF subfamily)</fullName>
    </submittedName>
</protein>
<keyword evidence="3" id="KW-0731">Sigma factor</keyword>
<dbReference type="SUPFAM" id="SSF88659">
    <property type="entry name" value="Sigma3 and sigma4 domains of RNA polymerase sigma factors"/>
    <property type="match status" value="1"/>
</dbReference>
<dbReference type="Gene3D" id="1.10.10.10">
    <property type="entry name" value="Winged helix-like DNA-binding domain superfamily/Winged helix DNA-binding domain"/>
    <property type="match status" value="1"/>
</dbReference>
<evidence type="ECO:0000259" key="6">
    <source>
        <dbReference type="Pfam" id="PF04542"/>
    </source>
</evidence>